<dbReference type="GO" id="GO:0000160">
    <property type="term" value="P:phosphorelay signal transduction system"/>
    <property type="evidence" value="ECO:0007669"/>
    <property type="project" value="InterPro"/>
</dbReference>
<evidence type="ECO:0000259" key="1">
    <source>
        <dbReference type="PROSITE" id="PS50110"/>
    </source>
</evidence>
<dbReference type="AlphaFoldDB" id="A0A0F9ANA0"/>
<name>A0A0F9ANA0_9ZZZZ</name>
<evidence type="ECO:0000313" key="2">
    <source>
        <dbReference type="EMBL" id="KKK79919.1"/>
    </source>
</evidence>
<dbReference type="EMBL" id="LAZR01053812">
    <property type="protein sequence ID" value="KKK79919.1"/>
    <property type="molecule type" value="Genomic_DNA"/>
</dbReference>
<dbReference type="SUPFAM" id="SSF52172">
    <property type="entry name" value="CheY-like"/>
    <property type="match status" value="1"/>
</dbReference>
<dbReference type="InterPro" id="IPR011006">
    <property type="entry name" value="CheY-like_superfamily"/>
</dbReference>
<gene>
    <name evidence="2" type="ORF">LCGC14_2828680</name>
</gene>
<dbReference type="InterPro" id="IPR001789">
    <property type="entry name" value="Sig_transdc_resp-reg_receiver"/>
</dbReference>
<proteinExistence type="predicted"/>
<sequence>MARVLIVEDDDSLRKLYQIALKLKGHDVIGVAGDGNEAVDMFKNFSKKPDIIIMDHRMPGKNGLEATKEIMKMDGKPKIIFASADKSVREEAISLGARSFKPKPFSLEKLCANIKKAMNSGHITLKNI</sequence>
<accession>A0A0F9ANA0</accession>
<dbReference type="InterPro" id="IPR052048">
    <property type="entry name" value="ST_Response_Regulator"/>
</dbReference>
<dbReference type="SMART" id="SM00448">
    <property type="entry name" value="REC"/>
    <property type="match status" value="1"/>
</dbReference>
<dbReference type="PROSITE" id="PS50110">
    <property type="entry name" value="RESPONSE_REGULATORY"/>
    <property type="match status" value="1"/>
</dbReference>
<dbReference type="PANTHER" id="PTHR43228:SF1">
    <property type="entry name" value="TWO-COMPONENT RESPONSE REGULATOR ARR22"/>
    <property type="match status" value="1"/>
</dbReference>
<dbReference type="PANTHER" id="PTHR43228">
    <property type="entry name" value="TWO-COMPONENT RESPONSE REGULATOR"/>
    <property type="match status" value="1"/>
</dbReference>
<dbReference type="Gene3D" id="3.40.50.2300">
    <property type="match status" value="1"/>
</dbReference>
<dbReference type="Pfam" id="PF00072">
    <property type="entry name" value="Response_reg"/>
    <property type="match status" value="1"/>
</dbReference>
<feature type="domain" description="Response regulatory" evidence="1">
    <location>
        <begin position="3"/>
        <end position="118"/>
    </location>
</feature>
<comment type="caution">
    <text evidence="2">The sequence shown here is derived from an EMBL/GenBank/DDBJ whole genome shotgun (WGS) entry which is preliminary data.</text>
</comment>
<organism evidence="2">
    <name type="scientific">marine sediment metagenome</name>
    <dbReference type="NCBI Taxonomy" id="412755"/>
    <lineage>
        <taxon>unclassified sequences</taxon>
        <taxon>metagenomes</taxon>
        <taxon>ecological metagenomes</taxon>
    </lineage>
</organism>
<protein>
    <recommendedName>
        <fullName evidence="1">Response regulatory domain-containing protein</fullName>
    </recommendedName>
</protein>
<reference evidence="2" key="1">
    <citation type="journal article" date="2015" name="Nature">
        <title>Complex archaea that bridge the gap between prokaryotes and eukaryotes.</title>
        <authorList>
            <person name="Spang A."/>
            <person name="Saw J.H."/>
            <person name="Jorgensen S.L."/>
            <person name="Zaremba-Niedzwiedzka K."/>
            <person name="Martijn J."/>
            <person name="Lind A.E."/>
            <person name="van Eijk R."/>
            <person name="Schleper C."/>
            <person name="Guy L."/>
            <person name="Ettema T.J."/>
        </authorList>
    </citation>
    <scope>NUCLEOTIDE SEQUENCE</scope>
</reference>